<evidence type="ECO:0000256" key="1">
    <source>
        <dbReference type="SAM" id="MobiDB-lite"/>
    </source>
</evidence>
<dbReference type="Gramene" id="GBG83577">
    <property type="protein sequence ID" value="GBG83577"/>
    <property type="gene ID" value="CBR_g37295"/>
</dbReference>
<feature type="compositionally biased region" description="Basic and acidic residues" evidence="1">
    <location>
        <begin position="8"/>
        <end position="21"/>
    </location>
</feature>
<dbReference type="Proteomes" id="UP000265515">
    <property type="component" value="Unassembled WGS sequence"/>
</dbReference>
<feature type="compositionally biased region" description="Polar residues" evidence="1">
    <location>
        <begin position="60"/>
        <end position="70"/>
    </location>
</feature>
<feature type="compositionally biased region" description="Basic and acidic residues" evidence="1">
    <location>
        <begin position="870"/>
        <end position="881"/>
    </location>
</feature>
<feature type="region of interest" description="Disordered" evidence="1">
    <location>
        <begin position="479"/>
        <end position="500"/>
    </location>
</feature>
<keyword evidence="3" id="KW-1185">Reference proteome</keyword>
<feature type="region of interest" description="Disordered" evidence="1">
    <location>
        <begin position="827"/>
        <end position="919"/>
    </location>
</feature>
<evidence type="ECO:0000313" key="2">
    <source>
        <dbReference type="EMBL" id="GBG83577.1"/>
    </source>
</evidence>
<feature type="compositionally biased region" description="Basic and acidic residues" evidence="1">
    <location>
        <begin position="479"/>
        <end position="492"/>
    </location>
</feature>
<feature type="region of interest" description="Disordered" evidence="1">
    <location>
        <begin position="1"/>
        <end position="70"/>
    </location>
</feature>
<feature type="compositionally biased region" description="Polar residues" evidence="1">
    <location>
        <begin position="859"/>
        <end position="869"/>
    </location>
</feature>
<feature type="compositionally biased region" description="Basic and acidic residues" evidence="1">
    <location>
        <begin position="833"/>
        <end position="843"/>
    </location>
</feature>
<feature type="compositionally biased region" description="Basic and acidic residues" evidence="1">
    <location>
        <begin position="1184"/>
        <end position="1201"/>
    </location>
</feature>
<feature type="region of interest" description="Disordered" evidence="1">
    <location>
        <begin position="528"/>
        <end position="657"/>
    </location>
</feature>
<feature type="compositionally biased region" description="Polar residues" evidence="1">
    <location>
        <begin position="933"/>
        <end position="948"/>
    </location>
</feature>
<organism evidence="2 3">
    <name type="scientific">Chara braunii</name>
    <name type="common">Braun's stonewort</name>
    <dbReference type="NCBI Taxonomy" id="69332"/>
    <lineage>
        <taxon>Eukaryota</taxon>
        <taxon>Viridiplantae</taxon>
        <taxon>Streptophyta</taxon>
        <taxon>Charophyceae</taxon>
        <taxon>Charales</taxon>
        <taxon>Characeae</taxon>
        <taxon>Chara</taxon>
    </lineage>
</organism>
<accession>A0A388LMM9</accession>
<dbReference type="EMBL" id="BFEA01000444">
    <property type="protein sequence ID" value="GBG83577.1"/>
    <property type="molecule type" value="Genomic_DNA"/>
</dbReference>
<feature type="compositionally biased region" description="Polar residues" evidence="1">
    <location>
        <begin position="611"/>
        <end position="621"/>
    </location>
</feature>
<feature type="compositionally biased region" description="Polar residues" evidence="1">
    <location>
        <begin position="540"/>
        <end position="550"/>
    </location>
</feature>
<feature type="region of interest" description="Disordered" evidence="1">
    <location>
        <begin position="88"/>
        <end position="170"/>
    </location>
</feature>
<feature type="region of interest" description="Disordered" evidence="1">
    <location>
        <begin position="1184"/>
        <end position="1216"/>
    </location>
</feature>
<name>A0A388LMM9_CHABU</name>
<feature type="region of interest" description="Disordered" evidence="1">
    <location>
        <begin position="720"/>
        <end position="749"/>
    </location>
</feature>
<comment type="caution">
    <text evidence="2">The sequence shown here is derived from an EMBL/GenBank/DDBJ whole genome shotgun (WGS) entry which is preliminary data.</text>
</comment>
<dbReference type="AlphaFoldDB" id="A0A388LMM9"/>
<proteinExistence type="predicted"/>
<gene>
    <name evidence="2" type="ORF">CBR_g37295</name>
</gene>
<evidence type="ECO:0000313" key="3">
    <source>
        <dbReference type="Proteomes" id="UP000265515"/>
    </source>
</evidence>
<protein>
    <submittedName>
        <fullName evidence="2">Uncharacterized protein</fullName>
    </submittedName>
</protein>
<sequence length="1216" mass="129774">MVSPPVDPDNHTAAHDGKSELLEAIYNPDNQTASPEGRPDLLGGMSGLAKDETQFPGSLPMQQSVSQQPQIPAVTASGILREIRNMAKTQGLNPRLESEAAAESPMTRPRPLTAPVQVQPIAGQGLGASGAQQLSGSMEAEKGTKGSISEGAEELTQSTPDEKSAKNPTITFNFRPATASGTIELGTQSRIIGKSGMKGTGVGRVRPSTARDELDLRLAGGFVAGSSKPIMSREDATTLKTYDMSRKGVYKTTDRRSVIDVLPAQASRHVQLNVAGKGTAKSRANQPRSSSPSLISVLWRQKGSGLNVQVDPEDTTMKVVGQRMSAVSARSPSELKSGSRTWAYESRPYTSHTVADAHDVVVAGARITKHGRESGAPSSPINKLRTSTPVISEPRRIFHILDGDGFEDGALSIADTGPLSTTMRIVSGGSVSVFDLTGGKPAAETKTQMHSLGTTSQAFSVRHHPIVANPQEPLSRVVAHEGSTDKPEHGDESPAGEQQSAGIAAPLPETHSSGNQSADELRITSTEMSTGERGKDLEQLSVNQKPTPEGSTDKPEHGDISPAGEHQPTGLPAPLPESHLSGNQSANELKITRTDPSTGLHGVHGKDLEQLSVNQKPTPEGNTDKPDHGAVSPAGEQQPAETSPLPETHISGNQSADSLRITSTDLSAEEHGKDLEHLSLKLKPTHVERVTGEPQVVNLDGDGLPSTIPVENAVKVVEAHGPEKQSPDNDALEGTSILRTGTDGKPRRLSLSSLSVGQRVEWSHEQASSPAVALAVSAIASELAVVEIDAGPKSFSGTVSPRSHTSLGFHYQPLPMTAFRLRNSQGLVSSRPVSRDRVTEEGRFLTQRSGPSGKELGAQPSSGSGQCDRSQGKAEEERKTGDMGGGDALENGSGRSPVRDSCQTHRTHSSASDNRGTKHSLQIMLCPTISNLRTGDPSNVRPSACQNHHQGHQDSRHRSCQQHQGHDDCQCDEKFSNWHPIHSSRITNQRPATSPPRQFRKVHAQGIGHMAAKAKKGALDFAADINHRTRDQNDADRFVLPNDAQHTLFLAPSLSSPRSSYPLGMSVVSAGVPHDLKLHVSGLIHVMGYISPRSKTSVNDKGSSTKAPLTHDTGLKRASDMAQNSFLPFLSPISRKTAPVGGVWGEQAPLLSKEQRISQTARQEALEFKSRLNAIAKTASLKREQMVRDSRTRVRETIQESRKKRNANKGGQVLIH</sequence>
<reference evidence="2 3" key="1">
    <citation type="journal article" date="2018" name="Cell">
        <title>The Chara Genome: Secondary Complexity and Implications for Plant Terrestrialization.</title>
        <authorList>
            <person name="Nishiyama T."/>
            <person name="Sakayama H."/>
            <person name="Vries J.D."/>
            <person name="Buschmann H."/>
            <person name="Saint-Marcoux D."/>
            <person name="Ullrich K.K."/>
            <person name="Haas F.B."/>
            <person name="Vanderstraeten L."/>
            <person name="Becker D."/>
            <person name="Lang D."/>
            <person name="Vosolsobe S."/>
            <person name="Rombauts S."/>
            <person name="Wilhelmsson P.K.I."/>
            <person name="Janitza P."/>
            <person name="Kern R."/>
            <person name="Heyl A."/>
            <person name="Rumpler F."/>
            <person name="Villalobos L.I.A.C."/>
            <person name="Clay J.M."/>
            <person name="Skokan R."/>
            <person name="Toyoda A."/>
            <person name="Suzuki Y."/>
            <person name="Kagoshima H."/>
            <person name="Schijlen E."/>
            <person name="Tajeshwar N."/>
            <person name="Catarino B."/>
            <person name="Hetherington A.J."/>
            <person name="Saltykova A."/>
            <person name="Bonnot C."/>
            <person name="Breuninger H."/>
            <person name="Symeonidi A."/>
            <person name="Radhakrishnan G.V."/>
            <person name="Van Nieuwerburgh F."/>
            <person name="Deforce D."/>
            <person name="Chang C."/>
            <person name="Karol K.G."/>
            <person name="Hedrich R."/>
            <person name="Ulvskov P."/>
            <person name="Glockner G."/>
            <person name="Delwiche C.F."/>
            <person name="Petrasek J."/>
            <person name="Van de Peer Y."/>
            <person name="Friml J."/>
            <person name="Beilby M."/>
            <person name="Dolan L."/>
            <person name="Kohara Y."/>
            <person name="Sugano S."/>
            <person name="Fujiyama A."/>
            <person name="Delaux P.-M."/>
            <person name="Quint M."/>
            <person name="TheiBen G."/>
            <person name="Hagemann M."/>
            <person name="Harholt J."/>
            <person name="Dunand C."/>
            <person name="Zachgo S."/>
            <person name="Langdale J."/>
            <person name="Maumus F."/>
            <person name="Straeten D.V.D."/>
            <person name="Gould S.B."/>
            <person name="Rensing S.A."/>
        </authorList>
    </citation>
    <scope>NUCLEOTIDE SEQUENCE [LARGE SCALE GENOMIC DNA]</scope>
    <source>
        <strain evidence="2 3">S276</strain>
    </source>
</reference>
<feature type="region of interest" description="Disordered" evidence="1">
    <location>
        <begin position="933"/>
        <end position="966"/>
    </location>
</feature>